<feature type="non-terminal residue" evidence="1">
    <location>
        <position position="228"/>
    </location>
</feature>
<organism evidence="1">
    <name type="scientific">marine sediment metagenome</name>
    <dbReference type="NCBI Taxonomy" id="412755"/>
    <lineage>
        <taxon>unclassified sequences</taxon>
        <taxon>metagenomes</taxon>
        <taxon>ecological metagenomes</taxon>
    </lineage>
</organism>
<sequence length="228" mass="25362">LLQMSSYLARNTRWKWVNSWTSAETPYIDAVAVKPNHPVFRGVLAAHAPTAPYDGPLNVVQMVDPLVGTGFTSFIGSTDMGNGQLIAKPADFEMGWIAEWDAGVEFFNGSGQYSGGKRMLFCAGTQEIQYYDYDRQEVITTAQGELNLTTEGLQMFRNAINYLLGGANIILVTEEIDFDWDGLRDDHSLESFLISEGHSVDVRPEYWNVLTPDKIAELNAADLIIVSR</sequence>
<protein>
    <submittedName>
        <fullName evidence="1">Uncharacterized protein</fullName>
    </submittedName>
</protein>
<dbReference type="EMBL" id="BARS01053172">
    <property type="protein sequence ID" value="GAG49323.1"/>
    <property type="molecule type" value="Genomic_DNA"/>
</dbReference>
<feature type="non-terminal residue" evidence="1">
    <location>
        <position position="1"/>
    </location>
</feature>
<evidence type="ECO:0000313" key="1">
    <source>
        <dbReference type="EMBL" id="GAG49323.1"/>
    </source>
</evidence>
<name>X0YL97_9ZZZZ</name>
<reference evidence="1" key="1">
    <citation type="journal article" date="2014" name="Front. Microbiol.">
        <title>High frequency of phylogenetically diverse reductive dehalogenase-homologous genes in deep subseafloor sedimentary metagenomes.</title>
        <authorList>
            <person name="Kawai M."/>
            <person name="Futagami T."/>
            <person name="Toyoda A."/>
            <person name="Takaki Y."/>
            <person name="Nishi S."/>
            <person name="Hori S."/>
            <person name="Arai W."/>
            <person name="Tsubouchi T."/>
            <person name="Morono Y."/>
            <person name="Uchiyama I."/>
            <person name="Ito T."/>
            <person name="Fujiyama A."/>
            <person name="Inagaki F."/>
            <person name="Takami H."/>
        </authorList>
    </citation>
    <scope>NUCLEOTIDE SEQUENCE</scope>
    <source>
        <strain evidence="1">Expedition CK06-06</strain>
    </source>
</reference>
<comment type="caution">
    <text evidence="1">The sequence shown here is derived from an EMBL/GenBank/DDBJ whole genome shotgun (WGS) entry which is preliminary data.</text>
</comment>
<accession>X0YL97</accession>
<gene>
    <name evidence="1" type="ORF">S01H1_78944</name>
</gene>
<proteinExistence type="predicted"/>
<dbReference type="AlphaFoldDB" id="X0YL97"/>